<dbReference type="RefSeq" id="WP_135770573.1">
    <property type="nucleotide sequence ID" value="NZ_RQFT01000007.1"/>
</dbReference>
<comment type="caution">
    <text evidence="1">The sequence shown here is derived from an EMBL/GenBank/DDBJ whole genome shotgun (WGS) entry which is preliminary data.</text>
</comment>
<dbReference type="Proteomes" id="UP000297641">
    <property type="component" value="Unassembled WGS sequence"/>
</dbReference>
<organism evidence="1 2">
    <name type="scientific">Leptospira bouyouniensis</name>
    <dbReference type="NCBI Taxonomy" id="2484911"/>
    <lineage>
        <taxon>Bacteria</taxon>
        <taxon>Pseudomonadati</taxon>
        <taxon>Spirochaetota</taxon>
        <taxon>Spirochaetia</taxon>
        <taxon>Leptospirales</taxon>
        <taxon>Leptospiraceae</taxon>
        <taxon>Leptospira</taxon>
    </lineage>
</organism>
<proteinExistence type="predicted"/>
<gene>
    <name evidence="1" type="ORF">EHQ43_07545</name>
</gene>
<dbReference type="EMBL" id="RQFT01000007">
    <property type="protein sequence ID" value="TGL07260.1"/>
    <property type="molecule type" value="Genomic_DNA"/>
</dbReference>
<accession>A0A7I0HU55</accession>
<name>A0A7I0HU55_9LEPT</name>
<evidence type="ECO:0000313" key="1">
    <source>
        <dbReference type="EMBL" id="TGL07260.1"/>
    </source>
</evidence>
<evidence type="ECO:0000313" key="2">
    <source>
        <dbReference type="Proteomes" id="UP000297641"/>
    </source>
</evidence>
<reference evidence="1 2" key="1">
    <citation type="journal article" date="2019" name="PLoS Negl. Trop. Dis.">
        <title>Revisiting the worldwide diversity of Leptospira species in the environment.</title>
        <authorList>
            <person name="Vincent A.T."/>
            <person name="Schiettekatte O."/>
            <person name="Bourhy P."/>
            <person name="Veyrier F.J."/>
            <person name="Picardeau M."/>
        </authorList>
    </citation>
    <scope>NUCLEOTIDE SEQUENCE [LARGE SCALE GENOMIC DNA]</scope>
    <source>
        <strain evidence="1 2">201800273</strain>
    </source>
</reference>
<dbReference type="AlphaFoldDB" id="A0A7I0HU55"/>
<protein>
    <submittedName>
        <fullName evidence="1">Uncharacterized protein</fullName>
    </submittedName>
</protein>
<sequence length="148" mass="15456">MFECQESNNNDSSDLIFGLLPSFINQSSNYTIGGTISGLVKSELVLRNDSGEELQVASGARSFTFTTKVAGAYNITISTQPNGLPCTVSNGRGTATAKISNVTITCGSDGSLWTSRTLPTSVNWRSVAFGNGVFIAVAFGSNIATTSP</sequence>